<dbReference type="InterPro" id="IPR006218">
    <property type="entry name" value="DAHP1/KDSA"/>
</dbReference>
<evidence type="ECO:0000313" key="5">
    <source>
        <dbReference type="Proteomes" id="UP001589619"/>
    </source>
</evidence>
<dbReference type="EMBL" id="JBHMAG010000007">
    <property type="protein sequence ID" value="MFB9751451.1"/>
    <property type="molecule type" value="Genomic_DNA"/>
</dbReference>
<dbReference type="PANTHER" id="PTHR43018">
    <property type="entry name" value="PHOSPHO-2-DEHYDRO-3-DEOXYHEPTONATE ALDOLASE"/>
    <property type="match status" value="1"/>
</dbReference>
<keyword evidence="1" id="KW-0808">Transferase</keyword>
<dbReference type="Proteomes" id="UP001589619">
    <property type="component" value="Unassembled WGS sequence"/>
</dbReference>
<dbReference type="InterPro" id="IPR013785">
    <property type="entry name" value="Aldolase_TIM"/>
</dbReference>
<evidence type="ECO:0000313" key="4">
    <source>
        <dbReference type="EMBL" id="MFB9751451.1"/>
    </source>
</evidence>
<sequence>MTTISTMNSGAPSMTAGDRDGSAPAGNARPGEGYNGAGSRSRKPDNTVIRIRDTTIGGDALSVIGGPSEYKSREQLEEVARLLKASGAHILRGEFVLGVEEGMDIEGLQTLRDVAHRHGLLAMTPVPSSQHVQVCAEYADILAVGVRNMQNRDLLHHLGKTDKAVLLRRGLSATYRDLLRCADFILERGNPNVILLERGIRTFETYTSNTLDIAAIPALQTLSHLPVFADPTHAPGRREMVGPLSKAVVAAGASGIFIELDLDDDNQDGERDIALSAREWSRLAFDLESLAPIVGKTYGPVQPLA</sequence>
<gene>
    <name evidence="4" type="ORF">ACFFNY_07710</name>
</gene>
<dbReference type="Gene3D" id="3.20.20.70">
    <property type="entry name" value="Aldolase class I"/>
    <property type="match status" value="1"/>
</dbReference>
<feature type="compositionally biased region" description="Basic and acidic residues" evidence="2">
    <location>
        <begin position="42"/>
        <end position="51"/>
    </location>
</feature>
<dbReference type="Pfam" id="PF00793">
    <property type="entry name" value="DAHP_synth_1"/>
    <property type="match status" value="1"/>
</dbReference>
<evidence type="ECO:0000256" key="1">
    <source>
        <dbReference type="ARBA" id="ARBA00022679"/>
    </source>
</evidence>
<dbReference type="InterPro" id="IPR052899">
    <property type="entry name" value="Class-I_DAHP_synthase"/>
</dbReference>
<name>A0ABV5VT53_9BACL</name>
<protein>
    <submittedName>
        <fullName evidence="4">N-acetylneuraminate synthase family protein</fullName>
    </submittedName>
</protein>
<reference evidence="4 5" key="1">
    <citation type="submission" date="2024-09" db="EMBL/GenBank/DDBJ databases">
        <authorList>
            <person name="Sun Q."/>
            <person name="Mori K."/>
        </authorList>
    </citation>
    <scope>NUCLEOTIDE SEQUENCE [LARGE SCALE GENOMIC DNA]</scope>
    <source>
        <strain evidence="4 5">JCM 12520</strain>
    </source>
</reference>
<proteinExistence type="predicted"/>
<organism evidence="4 5">
    <name type="scientific">Paenibacillus hodogayensis</name>
    <dbReference type="NCBI Taxonomy" id="279208"/>
    <lineage>
        <taxon>Bacteria</taxon>
        <taxon>Bacillati</taxon>
        <taxon>Bacillota</taxon>
        <taxon>Bacilli</taxon>
        <taxon>Bacillales</taxon>
        <taxon>Paenibacillaceae</taxon>
        <taxon>Paenibacillus</taxon>
    </lineage>
</organism>
<evidence type="ECO:0000256" key="2">
    <source>
        <dbReference type="SAM" id="MobiDB-lite"/>
    </source>
</evidence>
<dbReference type="RefSeq" id="WP_344911971.1">
    <property type="nucleotide sequence ID" value="NZ_BAAAYO010000010.1"/>
</dbReference>
<accession>A0ABV5VT53</accession>
<dbReference type="SUPFAM" id="SSF51569">
    <property type="entry name" value="Aldolase"/>
    <property type="match status" value="1"/>
</dbReference>
<feature type="region of interest" description="Disordered" evidence="2">
    <location>
        <begin position="1"/>
        <end position="51"/>
    </location>
</feature>
<comment type="caution">
    <text evidence="4">The sequence shown here is derived from an EMBL/GenBank/DDBJ whole genome shotgun (WGS) entry which is preliminary data.</text>
</comment>
<feature type="compositionally biased region" description="Polar residues" evidence="2">
    <location>
        <begin position="1"/>
        <end position="12"/>
    </location>
</feature>
<dbReference type="PANTHER" id="PTHR43018:SF1">
    <property type="entry name" value="PROTEIN AROA(G)"/>
    <property type="match status" value="1"/>
</dbReference>
<feature type="domain" description="DAHP synthetase I/KDSA" evidence="3">
    <location>
        <begin position="49"/>
        <end position="279"/>
    </location>
</feature>
<evidence type="ECO:0000259" key="3">
    <source>
        <dbReference type="Pfam" id="PF00793"/>
    </source>
</evidence>
<keyword evidence="5" id="KW-1185">Reference proteome</keyword>